<keyword evidence="1" id="KW-0021">Allosteric enzyme</keyword>
<dbReference type="EMBL" id="WJXA01000002">
    <property type="protein sequence ID" value="KAF7149501.1"/>
    <property type="molecule type" value="Genomic_DNA"/>
</dbReference>
<evidence type="ECO:0000313" key="7">
    <source>
        <dbReference type="EMBL" id="KAF7149501.1"/>
    </source>
</evidence>
<dbReference type="Gene3D" id="3.40.50.450">
    <property type="match status" value="1"/>
</dbReference>
<keyword evidence="2" id="KW-0808">Transferase</keyword>
<reference evidence="7" key="1">
    <citation type="submission" date="2019-11" db="EMBL/GenBank/DDBJ databases">
        <authorList>
            <person name="Liu Y."/>
            <person name="Hou J."/>
            <person name="Li T.-Q."/>
            <person name="Guan C.-H."/>
            <person name="Wu X."/>
            <person name="Wu H.-Z."/>
            <person name="Ling F."/>
            <person name="Zhang R."/>
            <person name="Shi X.-G."/>
            <person name="Ren J.-P."/>
            <person name="Chen E.-F."/>
            <person name="Sun J.-M."/>
        </authorList>
    </citation>
    <scope>NUCLEOTIDE SEQUENCE</scope>
    <source>
        <strain evidence="7">Adult_tree_wgs_1</strain>
        <tissue evidence="7">Leaves</tissue>
    </source>
</reference>
<dbReference type="GO" id="GO:0003872">
    <property type="term" value="F:6-phosphofructokinase activity"/>
    <property type="evidence" value="ECO:0007669"/>
    <property type="project" value="InterPro"/>
</dbReference>
<organism evidence="7 8">
    <name type="scientific">Rhododendron simsii</name>
    <name type="common">Sims's rhododendron</name>
    <dbReference type="NCBI Taxonomy" id="118357"/>
    <lineage>
        <taxon>Eukaryota</taxon>
        <taxon>Viridiplantae</taxon>
        <taxon>Streptophyta</taxon>
        <taxon>Embryophyta</taxon>
        <taxon>Tracheophyta</taxon>
        <taxon>Spermatophyta</taxon>
        <taxon>Magnoliopsida</taxon>
        <taxon>eudicotyledons</taxon>
        <taxon>Gunneridae</taxon>
        <taxon>Pentapetalae</taxon>
        <taxon>asterids</taxon>
        <taxon>Ericales</taxon>
        <taxon>Ericaceae</taxon>
        <taxon>Ericoideae</taxon>
        <taxon>Rhodoreae</taxon>
        <taxon>Rhododendron</taxon>
    </lineage>
</organism>
<keyword evidence="5" id="KW-0460">Magnesium</keyword>
<comment type="caution">
    <text evidence="7">The sequence shown here is derived from an EMBL/GenBank/DDBJ whole genome shotgun (WGS) entry which is preliminary data.</text>
</comment>
<gene>
    <name evidence="7" type="ORF">RHSIM_Rhsim02G0155700</name>
</gene>
<evidence type="ECO:0000256" key="2">
    <source>
        <dbReference type="ARBA" id="ARBA00022679"/>
    </source>
</evidence>
<proteinExistence type="predicted"/>
<accession>A0A834HK67</accession>
<dbReference type="SUPFAM" id="SSF53784">
    <property type="entry name" value="Phosphofructokinase"/>
    <property type="match status" value="1"/>
</dbReference>
<evidence type="ECO:0000259" key="6">
    <source>
        <dbReference type="Pfam" id="PF00365"/>
    </source>
</evidence>
<sequence length="98" mass="10723">MHEFRRLGLKVVVAGIHKTIDKDILVIDKAFGFDIAVEEAQCAINAAHVESDSIENGIGLVKLMGHYSGKFTVNPKIPELIVGFECYVVGIKDCFMTG</sequence>
<protein>
    <recommendedName>
        <fullName evidence="6">Phosphofructokinase domain-containing protein</fullName>
    </recommendedName>
</protein>
<dbReference type="AlphaFoldDB" id="A0A834HK67"/>
<keyword evidence="8" id="KW-1185">Reference proteome</keyword>
<evidence type="ECO:0000313" key="8">
    <source>
        <dbReference type="Proteomes" id="UP000626092"/>
    </source>
</evidence>
<dbReference type="OrthoDB" id="537915at2759"/>
<evidence type="ECO:0000256" key="4">
    <source>
        <dbReference type="ARBA" id="ARBA00022777"/>
    </source>
</evidence>
<feature type="domain" description="Phosphofructokinase" evidence="6">
    <location>
        <begin position="3"/>
        <end position="73"/>
    </location>
</feature>
<dbReference type="InterPro" id="IPR050929">
    <property type="entry name" value="PFKA"/>
</dbReference>
<keyword evidence="4" id="KW-0418">Kinase</keyword>
<keyword evidence="3" id="KW-0479">Metal-binding</keyword>
<dbReference type="UniPathway" id="UPA00109">
    <property type="reaction ID" value="UER00182"/>
</dbReference>
<dbReference type="PANTHER" id="PTHR45770">
    <property type="entry name" value="ATP-DEPENDENT 6-PHOSPHOFRUCTOKINASE 1"/>
    <property type="match status" value="1"/>
</dbReference>
<dbReference type="InterPro" id="IPR000023">
    <property type="entry name" value="Phosphofructokinase_dom"/>
</dbReference>
<dbReference type="Proteomes" id="UP000626092">
    <property type="component" value="Unassembled WGS sequence"/>
</dbReference>
<dbReference type="Pfam" id="PF00365">
    <property type="entry name" value="PFK"/>
    <property type="match status" value="1"/>
</dbReference>
<evidence type="ECO:0000256" key="1">
    <source>
        <dbReference type="ARBA" id="ARBA00022533"/>
    </source>
</evidence>
<dbReference type="InterPro" id="IPR035966">
    <property type="entry name" value="PKF_sf"/>
</dbReference>
<evidence type="ECO:0000256" key="5">
    <source>
        <dbReference type="ARBA" id="ARBA00022842"/>
    </source>
</evidence>
<dbReference type="GO" id="GO:0046872">
    <property type="term" value="F:metal ion binding"/>
    <property type="evidence" value="ECO:0007669"/>
    <property type="project" value="UniProtKB-KW"/>
</dbReference>
<evidence type="ECO:0000256" key="3">
    <source>
        <dbReference type="ARBA" id="ARBA00022723"/>
    </source>
</evidence>
<name>A0A834HK67_RHOSS</name>